<dbReference type="GO" id="GO:0005730">
    <property type="term" value="C:nucleolus"/>
    <property type="evidence" value="ECO:0007669"/>
    <property type="project" value="UniProtKB-SubCell"/>
</dbReference>
<dbReference type="InterPro" id="IPR000595">
    <property type="entry name" value="cNMP-bd_dom"/>
</dbReference>
<dbReference type="PANTHER" id="PTHR45638:SF11">
    <property type="entry name" value="CYCLIC NUCLEOTIDE-GATED CATION CHANNEL SUBUNIT A"/>
    <property type="match status" value="1"/>
</dbReference>
<comment type="subcellular location">
    <subcellularLocation>
        <location evidence="1">Membrane</location>
        <topology evidence="1">Multi-pass membrane protein</topology>
    </subcellularLocation>
    <subcellularLocation>
        <location evidence="2">Nucleus</location>
        <location evidence="2">Nucleolus</location>
    </subcellularLocation>
</comment>
<dbReference type="GO" id="GO:0016020">
    <property type="term" value="C:membrane"/>
    <property type="evidence" value="ECO:0007669"/>
    <property type="project" value="UniProtKB-SubCell"/>
</dbReference>
<feature type="domain" description="Cyclic nucleotide-binding" evidence="15">
    <location>
        <begin position="1230"/>
        <end position="1333"/>
    </location>
</feature>
<gene>
    <name evidence="16" type="ORF">DYB32_000399</name>
</gene>
<feature type="transmembrane region" description="Helical" evidence="14">
    <location>
        <begin position="1518"/>
        <end position="1536"/>
    </location>
</feature>
<feature type="transmembrane region" description="Helical" evidence="14">
    <location>
        <begin position="916"/>
        <end position="935"/>
    </location>
</feature>
<dbReference type="Gene3D" id="1.10.287.630">
    <property type="entry name" value="Helix hairpin bin"/>
    <property type="match status" value="2"/>
</dbReference>
<feature type="domain" description="Cyclic nucleotide-binding" evidence="15">
    <location>
        <begin position="1719"/>
        <end position="1816"/>
    </location>
</feature>
<dbReference type="GO" id="GO:0044877">
    <property type="term" value="F:protein-containing complex binding"/>
    <property type="evidence" value="ECO:0007669"/>
    <property type="project" value="TreeGrafter"/>
</dbReference>
<reference evidence="16 17" key="1">
    <citation type="submission" date="2018-08" db="EMBL/GenBank/DDBJ databases">
        <title>Aphanomyces genome sequencing and annotation.</title>
        <authorList>
            <person name="Minardi D."/>
            <person name="Oidtmann B."/>
            <person name="Van Der Giezen M."/>
            <person name="Studholme D.J."/>
        </authorList>
    </citation>
    <scope>NUCLEOTIDE SEQUENCE [LARGE SCALE GENOMIC DNA]</scope>
    <source>
        <strain evidence="16 17">NJM0002</strain>
    </source>
</reference>
<dbReference type="EMBL" id="QUSY01000009">
    <property type="protein sequence ID" value="RHY35083.1"/>
    <property type="molecule type" value="Genomic_DNA"/>
</dbReference>
<evidence type="ECO:0000256" key="4">
    <source>
        <dbReference type="ARBA" id="ARBA00022448"/>
    </source>
</evidence>
<evidence type="ECO:0000313" key="16">
    <source>
        <dbReference type="EMBL" id="RHY35083.1"/>
    </source>
</evidence>
<dbReference type="Pfam" id="PF00520">
    <property type="entry name" value="Ion_trans"/>
    <property type="match status" value="2"/>
</dbReference>
<evidence type="ECO:0000313" key="17">
    <source>
        <dbReference type="Proteomes" id="UP000285060"/>
    </source>
</evidence>
<evidence type="ECO:0000256" key="11">
    <source>
        <dbReference type="ARBA" id="ARBA00023242"/>
    </source>
</evidence>
<feature type="transmembrane region" description="Helical" evidence="14">
    <location>
        <begin position="528"/>
        <end position="549"/>
    </location>
</feature>
<dbReference type="PROSITE" id="PS00888">
    <property type="entry name" value="CNMP_BINDING_1"/>
    <property type="match status" value="1"/>
</dbReference>
<dbReference type="InterPro" id="IPR050866">
    <property type="entry name" value="CNG_cation_channel"/>
</dbReference>
<dbReference type="PROSITE" id="PS50042">
    <property type="entry name" value="CNMP_BINDING_3"/>
    <property type="match status" value="3"/>
</dbReference>
<dbReference type="GO" id="GO:0005221">
    <property type="term" value="F:intracellularly cyclic nucleotide-activated monoatomic cation channel activity"/>
    <property type="evidence" value="ECO:0007669"/>
    <property type="project" value="InterPro"/>
</dbReference>
<dbReference type="Gene3D" id="2.60.120.10">
    <property type="entry name" value="Jelly Rolls"/>
    <property type="match status" value="4"/>
</dbReference>
<evidence type="ECO:0000256" key="5">
    <source>
        <dbReference type="ARBA" id="ARBA00022478"/>
    </source>
</evidence>
<evidence type="ECO:0000256" key="2">
    <source>
        <dbReference type="ARBA" id="ARBA00004604"/>
    </source>
</evidence>
<keyword evidence="11" id="KW-0539">Nucleus</keyword>
<name>A0A418BA10_9STRA</name>
<feature type="domain" description="Cyclic nucleotide-binding" evidence="15">
    <location>
        <begin position="689"/>
        <end position="787"/>
    </location>
</feature>
<dbReference type="Pfam" id="PF00027">
    <property type="entry name" value="cNMP_binding"/>
    <property type="match status" value="3"/>
</dbReference>
<evidence type="ECO:0000256" key="3">
    <source>
        <dbReference type="ARBA" id="ARBA00009430"/>
    </source>
</evidence>
<keyword evidence="6 14" id="KW-0812">Transmembrane</keyword>
<evidence type="ECO:0000256" key="7">
    <source>
        <dbReference type="ARBA" id="ARBA00022989"/>
    </source>
</evidence>
<dbReference type="VEuPathDB" id="FungiDB:H310_00147"/>
<evidence type="ECO:0000256" key="6">
    <source>
        <dbReference type="ARBA" id="ARBA00022692"/>
    </source>
</evidence>
<dbReference type="Pfam" id="PF06870">
    <property type="entry name" value="RNA_pol_I_A49"/>
    <property type="match status" value="1"/>
</dbReference>
<dbReference type="CDD" id="cd00038">
    <property type="entry name" value="CAP_ED"/>
    <property type="match status" value="3"/>
</dbReference>
<accession>A0A418BA10</accession>
<feature type="transmembrane region" description="Helical" evidence="14">
    <location>
        <begin position="1951"/>
        <end position="1972"/>
    </location>
</feature>
<dbReference type="InterPro" id="IPR018490">
    <property type="entry name" value="cNMP-bd_dom_sf"/>
</dbReference>
<evidence type="ECO:0000256" key="9">
    <source>
        <dbReference type="ARBA" id="ARBA00023136"/>
    </source>
</evidence>
<dbReference type="InterPro" id="IPR014710">
    <property type="entry name" value="RmlC-like_jellyroll"/>
</dbReference>
<organism evidence="16 17">
    <name type="scientific">Aphanomyces invadans</name>
    <dbReference type="NCBI Taxonomy" id="157072"/>
    <lineage>
        <taxon>Eukaryota</taxon>
        <taxon>Sar</taxon>
        <taxon>Stramenopiles</taxon>
        <taxon>Oomycota</taxon>
        <taxon>Saprolegniomycetes</taxon>
        <taxon>Saprolegniales</taxon>
        <taxon>Verrucalvaceae</taxon>
        <taxon>Aphanomyces</taxon>
    </lineage>
</organism>
<dbReference type="InterPro" id="IPR003938">
    <property type="entry name" value="K_chnl_volt-dep_EAG/ELK/ERG"/>
</dbReference>
<dbReference type="Gene3D" id="1.10.287.70">
    <property type="match status" value="4"/>
</dbReference>
<dbReference type="SUPFAM" id="SSF81324">
    <property type="entry name" value="Voltage-gated potassium channels"/>
    <property type="match status" value="4"/>
</dbReference>
<proteinExistence type="inferred from homology"/>
<evidence type="ECO:0000259" key="15">
    <source>
        <dbReference type="PROSITE" id="PS50042"/>
    </source>
</evidence>
<dbReference type="GO" id="GO:0006351">
    <property type="term" value="P:DNA-templated transcription"/>
    <property type="evidence" value="ECO:0007669"/>
    <property type="project" value="InterPro"/>
</dbReference>
<feature type="transmembrane region" description="Helical" evidence="14">
    <location>
        <begin position="304"/>
        <end position="327"/>
    </location>
</feature>
<dbReference type="PRINTS" id="PR01463">
    <property type="entry name" value="EAGCHANLFMLY"/>
</dbReference>
<keyword evidence="17" id="KW-1185">Reference proteome</keyword>
<keyword evidence="9 14" id="KW-0472">Membrane</keyword>
<evidence type="ECO:0000256" key="12">
    <source>
        <dbReference type="ARBA" id="ARBA00023286"/>
    </source>
</evidence>
<sequence>MTLSRYLCSFMNLTHNCVHAVSFRGGPPLTNTGFHCQVYEHAAKKKRIVVADTEKVTYQAANFGHGNSNGDLSSYVVGVVDKDTNTVQLFNVDQVYVMQQSVKSFRENVDDNTQDSVSYSECQKNLVDVFGSKASKRIVRSREENKIQVENIRGASSITQTFSEKVQENSDLLAAKRAADPKFSAVLSNDVMESLLMKADEFISVLSTSALSEFLAQNDVAAANYITQVMTSMGKPYDRENVALMLYVMYLVQFFQARYPLQASAASLSETMNVPHLVVKQILGTFAEATVNSYAQSKVLKDKLLLYLLVVALTIGGFSLDVSAIAADLKRAPSNIIGYTKQVGCRVDKVKTDSSGLGGKKSESFRAILTLPLQFPSLKKGGPSRPIVLYDALVVPLLVCFDQLHHGMCNNTALLIVMDVADLAFVLDVYVQLFTGYFDNGDLVIAPASTRRRYTRSMHFPLDLLALIPLVWLPIEDWKSTGAAARVSTLCGALRANKLLRLRRLPQYTIAFDKVFARYFKFCKIVKVVVALVVFCHVMGCLYVLFGIADDDNKWKLEAHSLSSAEAPSRANRVLGIVSHVAEGVIPRTAWQTLYMYTVQLGGFTLFVYICGTLFMISKCDANNREQFDAKVNQLRYVLSFHRVPAEIQDHAIEFLESQDKSNMQLLCPSIAKEVKYTLLKGTVTAVPFFKTCSIAFIRAIIDVMETRSLPTNYYVCRTGDHGEDMYFVQSGVLAVLIDFVKVRELRKGAYFGELSLFTNQVRTADVATATFCILHRLSRVHITRVLNAYPEAEGPILECVERISEELELKAPKAGELARRGSLQYSDTSLRNCTSRSSLLAPVDSRRLDSGVDQKTSAAIAAAMASPIRKALWTRVLLSKPLDRRKPLRCVWVLAIMVVTIYNLIMVPLVCAFDLMYSVTVLLFNTLADAVLWADIYAKLNLSFVMEAEHIVDPKQCALHYIRTDFAFDVACAFPWWILYPPSHEPWRFIRLFRLLNFLAEFEEVATFVHINSRHRIAVLGMGLLLSYHVAGCLAHTYTQHAGFGDTAFGWLPPKTMQLTAVANAITGDIEAYQFANGTAIPPDSPDVMRILLLQYTRAVQYGAVCITNLGRPYEPVTFAEYMFAFTLMLIGMLLVSIIIDEVQKRVTASAVEQMEFLSTRSRILHFLKRQKAPADLHRRVLAFLDFSWSAHRGADINTLVSELPSTMQRDIYGYICGPILEMIAHLDHVSSVYDQVITKFLDNVTIQLYGQGEMIYRLGDIGDAMYMLLQGHVATYVATQLHELNQDGSVGDLFGLASLNFAGEYIAHTDNAIARSACVVAIVSRDTVAALNQIYPRFADGVKKRCLRVSRQATMTAKAKTENAAHPQAINPDSNVSVMWETFLFFGIAYQVIMVPYYMAFGFSKSNVAAVDVVSIVLEVSFLVDIVLKTRTGYMDYGNKVMDVPVIRRRYLRSTAFVLDLLAVLPTNLVNAFVDSPRSEAWNINKLLRLFKLSSQIDHLERQYFTIITQIRVSKLVFYIYLLAHFVGCTWYNFASNESTLLNVINTDQFGADVWLPGNDIATANTNHTNAFKLAKVMYWGVGMLFGFHPGGHPTTVIEYMFTMVVQTVGVFLLAYVVGNLLDIVQVTDGNSRLFYSNLNYVRKLLRYFSFSDDVQSKIQYFYFYRLFHSIHEEHILVRCLPPSLTADIRMFLLTPMLNKVPFLQDNVAGASVTRILVSQMSQMLVTRDEIICRQHDVGREMYFVFTGCLDVFISTSTAIRFEGNLGIKVHEITDGSFFGEKALFSNEPRNATIKARTFCTLYKLSLAHLHSIFSWHPEWKAKVLDIVQHLYEEQAARLQQVTGTQSIAQPVAMVNGATSTIVGPLQRSGTTKLLVQTKVVPAPPVGNVDASPSSSDSDRSNSAIKVVARPVAVALSLRDLIGQIHENATPLWKRWGHQFLHVEIQSPLYCTYLTVLCFSILHVALSVPFMLTFGHQGLNEIAVAVVKLLNVVVDVVFAYDIWFKRHLVETTLSREFYERNDVQQTSVALDVVAIIPLDYICDPFFAWSPLLRFNRFLKLRQLSRTISEIHRFSMSYELNRLKLLALYYFIVSYWTACAYFGITFVDGFATQWNTSLPTADFQVCSEVHRLLRCMYFAGTLYTGAGIVYEPTTMLQYSFILVMSVFGVFVMGYVIGEGSMLCIYLIQNEVDFKINQMNVMEFLSRKRLTRTLHGRVRGYMAYWWTTHQGVAFQSILEQLPPKIRSQSSLQIARLSLSRFSMRYLRPLSKDTRDHDLMICSLAQRVVLESLGWLNKFLMAHRYSEGQYFGDDGFLGGAVCHCSIVTARACDLLSLSAEDFVLAMESHPRCRFVSLVM</sequence>
<dbReference type="GO" id="GO:0000428">
    <property type="term" value="C:DNA-directed RNA polymerase complex"/>
    <property type="evidence" value="ECO:0007669"/>
    <property type="project" value="UniProtKB-KW"/>
</dbReference>
<protein>
    <recommendedName>
        <fullName evidence="15">Cyclic nucleotide-binding domain-containing protein</fullName>
    </recommendedName>
</protein>
<evidence type="ECO:0000256" key="1">
    <source>
        <dbReference type="ARBA" id="ARBA00004141"/>
    </source>
</evidence>
<feature type="transmembrane region" description="Helical" evidence="14">
    <location>
        <begin position="1123"/>
        <end position="1141"/>
    </location>
</feature>
<dbReference type="Proteomes" id="UP000285060">
    <property type="component" value="Unassembled WGS sequence"/>
</dbReference>
<dbReference type="SUPFAM" id="SSF51206">
    <property type="entry name" value="cAMP-binding domain-like"/>
    <property type="match status" value="4"/>
</dbReference>
<feature type="transmembrane region" description="Helical" evidence="14">
    <location>
        <begin position="1602"/>
        <end position="1624"/>
    </location>
</feature>
<keyword evidence="4" id="KW-0813">Transport</keyword>
<keyword evidence="5" id="KW-0240">DNA-directed RNA polymerase</keyword>
<evidence type="ECO:0000256" key="10">
    <source>
        <dbReference type="ARBA" id="ARBA00023163"/>
    </source>
</evidence>
<dbReference type="GO" id="GO:0003677">
    <property type="term" value="F:DNA binding"/>
    <property type="evidence" value="ECO:0007669"/>
    <property type="project" value="InterPro"/>
</dbReference>
<dbReference type="PANTHER" id="PTHR45638">
    <property type="entry name" value="CYCLIC NUCLEOTIDE-GATED CATION CHANNEL SUBUNIT A"/>
    <property type="match status" value="1"/>
</dbReference>
<evidence type="ECO:0000256" key="13">
    <source>
        <dbReference type="ARBA" id="ARBA00023303"/>
    </source>
</evidence>
<dbReference type="InterPro" id="IPR005821">
    <property type="entry name" value="Ion_trans_dom"/>
</dbReference>
<keyword evidence="7 14" id="KW-1133">Transmembrane helix</keyword>
<feature type="transmembrane region" description="Helical" evidence="14">
    <location>
        <begin position="1984"/>
        <end position="2005"/>
    </location>
</feature>
<evidence type="ECO:0000256" key="14">
    <source>
        <dbReference type="SAM" id="Phobius"/>
    </source>
</evidence>
<feature type="transmembrane region" description="Helical" evidence="14">
    <location>
        <begin position="2161"/>
        <end position="2188"/>
    </location>
</feature>
<feature type="transmembrane region" description="Helical" evidence="14">
    <location>
        <begin position="2084"/>
        <end position="2105"/>
    </location>
</feature>
<dbReference type="InterPro" id="IPR009668">
    <property type="entry name" value="RNA_pol-assoc_fac_A49-like"/>
</dbReference>
<comment type="similarity">
    <text evidence="3">Belongs to the eukaryotic RPA49/POLR1E RNA polymerase subunit family.</text>
</comment>
<comment type="caution">
    <text evidence="16">The sequence shown here is derived from an EMBL/GenBank/DDBJ whole genome shotgun (WGS) entry which is preliminary data.</text>
</comment>
<dbReference type="VEuPathDB" id="FungiDB:H310_00148"/>
<dbReference type="InterPro" id="IPR018488">
    <property type="entry name" value="cNMP-bd_CS"/>
</dbReference>
<dbReference type="PROSITE" id="PS00889">
    <property type="entry name" value="CNMP_BINDING_2"/>
    <property type="match status" value="1"/>
</dbReference>
<keyword evidence="12" id="KW-1071">Ligand-gated ion channel</keyword>
<keyword evidence="10" id="KW-0804">Transcription</keyword>
<evidence type="ECO:0000256" key="8">
    <source>
        <dbReference type="ARBA" id="ARBA00023065"/>
    </source>
</evidence>
<feature type="transmembrane region" description="Helical" evidence="14">
    <location>
        <begin position="594"/>
        <end position="617"/>
    </location>
</feature>
<feature type="transmembrane region" description="Helical" evidence="14">
    <location>
        <begin position="891"/>
        <end position="910"/>
    </location>
</feature>
<feature type="transmembrane region" description="Helical" evidence="14">
    <location>
        <begin position="1018"/>
        <end position="1039"/>
    </location>
</feature>
<dbReference type="GO" id="GO:0005249">
    <property type="term" value="F:voltage-gated potassium channel activity"/>
    <property type="evidence" value="ECO:0007669"/>
    <property type="project" value="InterPro"/>
</dbReference>
<keyword evidence="13" id="KW-0407">Ion channel</keyword>
<feature type="transmembrane region" description="Helical" evidence="14">
    <location>
        <begin position="1411"/>
        <end position="1430"/>
    </location>
</feature>
<dbReference type="SMART" id="SM00100">
    <property type="entry name" value="cNMP"/>
    <property type="match status" value="3"/>
</dbReference>
<feature type="transmembrane region" description="Helical" evidence="14">
    <location>
        <begin position="1385"/>
        <end position="1405"/>
    </location>
</feature>
<keyword evidence="8" id="KW-0406">Ion transport</keyword>